<evidence type="ECO:0000313" key="1">
    <source>
        <dbReference type="EMBL" id="CAN94980.1"/>
    </source>
</evidence>
<dbReference type="AlphaFoldDB" id="A9FFE0"/>
<dbReference type="CDD" id="cd02795">
    <property type="entry name" value="CBM6-CBM35-CBM36_like"/>
    <property type="match status" value="1"/>
</dbReference>
<dbReference type="Gene3D" id="2.60.120.260">
    <property type="entry name" value="Galactose-binding domain-like"/>
    <property type="match status" value="1"/>
</dbReference>
<dbReference type="STRING" id="448385.sce4817"/>
<dbReference type="BioCyc" id="SCEL448385:SCE_RS24730-MONOMER"/>
<accession>A9FFE0</accession>
<proteinExistence type="predicted"/>
<dbReference type="InterPro" id="IPR008979">
    <property type="entry name" value="Galactose-bd-like_sf"/>
</dbReference>
<name>A9FFE0_SORC5</name>
<dbReference type="SUPFAM" id="SSF49785">
    <property type="entry name" value="Galactose-binding domain-like"/>
    <property type="match status" value="1"/>
</dbReference>
<dbReference type="KEGG" id="scl:sce4817"/>
<dbReference type="HOGENOM" id="CLU_099859_0_0_7"/>
<gene>
    <name evidence="1" type="ordered locus">sce4817</name>
</gene>
<dbReference type="EMBL" id="AM746676">
    <property type="protein sequence ID" value="CAN94980.1"/>
    <property type="molecule type" value="Genomic_DNA"/>
</dbReference>
<protein>
    <submittedName>
        <fullName evidence="1">Uncharacterized protein</fullName>
    </submittedName>
</protein>
<keyword evidence="2" id="KW-1185">Reference proteome</keyword>
<sequence length="243" mass="25905">MNRVNRVNRAGSTSCAAPPVRVLLASWEMNETSGPGADTTPRASCGAGEDPTARATAAVARAARWGRWGALLPVLACACSLEGLSAAWDASPAPAGGGSSSFRIRIEAEDCELSGRFERVDDLLASGGTYVAVPEEANCNSDRVDCSFEIAEAGTYQIRARVATGPDESTDNSFLVRVDHEPELGTRYDFNGTEFHEDYVHDAKDATGLLLKFALDPGVHIVSFGCREDAARLDWVELVRIGP</sequence>
<evidence type="ECO:0000313" key="2">
    <source>
        <dbReference type="Proteomes" id="UP000002139"/>
    </source>
</evidence>
<reference evidence="1 2" key="1">
    <citation type="journal article" date="2007" name="Nat. Biotechnol.">
        <title>Complete genome sequence of the myxobacterium Sorangium cellulosum.</title>
        <authorList>
            <person name="Schneiker S."/>
            <person name="Perlova O."/>
            <person name="Kaiser O."/>
            <person name="Gerth K."/>
            <person name="Alici A."/>
            <person name="Altmeyer M.O."/>
            <person name="Bartels D."/>
            <person name="Bekel T."/>
            <person name="Beyer S."/>
            <person name="Bode E."/>
            <person name="Bode H.B."/>
            <person name="Bolten C.J."/>
            <person name="Choudhuri J.V."/>
            <person name="Doss S."/>
            <person name="Elnakady Y.A."/>
            <person name="Frank B."/>
            <person name="Gaigalat L."/>
            <person name="Goesmann A."/>
            <person name="Groeger C."/>
            <person name="Gross F."/>
            <person name="Jelsbak L."/>
            <person name="Jelsbak L."/>
            <person name="Kalinowski J."/>
            <person name="Kegler C."/>
            <person name="Knauber T."/>
            <person name="Konietzny S."/>
            <person name="Kopp M."/>
            <person name="Krause L."/>
            <person name="Krug D."/>
            <person name="Linke B."/>
            <person name="Mahmud T."/>
            <person name="Martinez-Arias R."/>
            <person name="McHardy A.C."/>
            <person name="Merai M."/>
            <person name="Meyer F."/>
            <person name="Mormann S."/>
            <person name="Munoz-Dorado J."/>
            <person name="Perez J."/>
            <person name="Pradella S."/>
            <person name="Rachid S."/>
            <person name="Raddatz G."/>
            <person name="Rosenau F."/>
            <person name="Rueckert C."/>
            <person name="Sasse F."/>
            <person name="Scharfe M."/>
            <person name="Schuster S.C."/>
            <person name="Suen G."/>
            <person name="Treuner-Lange A."/>
            <person name="Velicer G.J."/>
            <person name="Vorholter F.-J."/>
            <person name="Weissman K.J."/>
            <person name="Welch R.D."/>
            <person name="Wenzel S.C."/>
            <person name="Whitworth D.E."/>
            <person name="Wilhelm S."/>
            <person name="Wittmann C."/>
            <person name="Bloecker H."/>
            <person name="Puehler A."/>
            <person name="Mueller R."/>
        </authorList>
    </citation>
    <scope>NUCLEOTIDE SEQUENCE [LARGE SCALE GENOMIC DNA]</scope>
    <source>
        <strain evidence="2">So ce56</strain>
    </source>
</reference>
<organism evidence="1 2">
    <name type="scientific">Sorangium cellulosum (strain So ce56)</name>
    <name type="common">Polyangium cellulosum (strain So ce56)</name>
    <dbReference type="NCBI Taxonomy" id="448385"/>
    <lineage>
        <taxon>Bacteria</taxon>
        <taxon>Pseudomonadati</taxon>
        <taxon>Myxococcota</taxon>
        <taxon>Polyangia</taxon>
        <taxon>Polyangiales</taxon>
        <taxon>Polyangiaceae</taxon>
        <taxon>Sorangium</taxon>
    </lineage>
</organism>
<dbReference type="Proteomes" id="UP000002139">
    <property type="component" value="Chromosome"/>
</dbReference>